<gene>
    <name evidence="2" type="ORF">KO353_13225</name>
</gene>
<keyword evidence="1" id="KW-0812">Transmembrane</keyword>
<dbReference type="KEGG" id="elio:KO353_13225"/>
<evidence type="ECO:0000313" key="3">
    <source>
        <dbReference type="Proteomes" id="UP000694001"/>
    </source>
</evidence>
<organism evidence="2 3">
    <name type="scientific">Elioraea tepida</name>
    <dbReference type="NCBI Taxonomy" id="2843330"/>
    <lineage>
        <taxon>Bacteria</taxon>
        <taxon>Pseudomonadati</taxon>
        <taxon>Pseudomonadota</taxon>
        <taxon>Alphaproteobacteria</taxon>
        <taxon>Acetobacterales</taxon>
        <taxon>Elioraeaceae</taxon>
        <taxon>Elioraea</taxon>
    </lineage>
</organism>
<accession>A0A975U1J5</accession>
<keyword evidence="1" id="KW-1133">Transmembrane helix</keyword>
<dbReference type="EMBL" id="CP076448">
    <property type="protein sequence ID" value="QXM24207.1"/>
    <property type="molecule type" value="Genomic_DNA"/>
</dbReference>
<dbReference type="AlphaFoldDB" id="A0A975U1J5"/>
<keyword evidence="3" id="KW-1185">Reference proteome</keyword>
<evidence type="ECO:0000313" key="2">
    <source>
        <dbReference type="EMBL" id="QXM24207.1"/>
    </source>
</evidence>
<proteinExistence type="predicted"/>
<sequence>MESQPHFILSFLPFWLVVYGFAVLAWTSLGRFVLQAMVAPDSRNYIWRFSCVLTDWWIVAVRFVTPLYVAPIFLPLVAAFWAFALRYVLSLSMFAMGLAPRLSTLQPQ</sequence>
<protein>
    <submittedName>
        <fullName evidence="2">YggT family protein</fullName>
    </submittedName>
</protein>
<feature type="transmembrane region" description="Helical" evidence="1">
    <location>
        <begin position="70"/>
        <end position="89"/>
    </location>
</feature>
<keyword evidence="1" id="KW-0472">Membrane</keyword>
<reference evidence="2" key="1">
    <citation type="submission" date="2021-06" db="EMBL/GenBank/DDBJ databases">
        <title>Elioraea tepida, sp. nov., a moderately thermophilic aerobic anoxygenic phototrophic bacterium isolated from an alkaline siliceous hot spring mat community in Yellowstone National Park, WY, USA.</title>
        <authorList>
            <person name="Saini M.K."/>
            <person name="Yoshida S."/>
            <person name="Sebastian A."/>
            <person name="Hirose S."/>
            <person name="Hara E."/>
            <person name="Tamaki H."/>
            <person name="Soulier N.T."/>
            <person name="Albert I."/>
            <person name="Hanada S."/>
            <person name="Bryant D.A."/>
            <person name="Tank M."/>
        </authorList>
    </citation>
    <scope>NUCLEOTIDE SEQUENCE</scope>
    <source>
        <strain evidence="2">MS-P2</strain>
    </source>
</reference>
<feature type="transmembrane region" description="Helical" evidence="1">
    <location>
        <begin position="12"/>
        <end position="34"/>
    </location>
</feature>
<dbReference type="Proteomes" id="UP000694001">
    <property type="component" value="Chromosome"/>
</dbReference>
<evidence type="ECO:0000256" key="1">
    <source>
        <dbReference type="SAM" id="Phobius"/>
    </source>
</evidence>
<dbReference type="RefSeq" id="WP_218285208.1">
    <property type="nucleotide sequence ID" value="NZ_CP076448.1"/>
</dbReference>
<name>A0A975U1J5_9PROT</name>